<dbReference type="PROSITE" id="PS51257">
    <property type="entry name" value="PROKAR_LIPOPROTEIN"/>
    <property type="match status" value="1"/>
</dbReference>
<proteinExistence type="predicted"/>
<dbReference type="AlphaFoldDB" id="Q2CFV9"/>
<evidence type="ECO:0000313" key="1">
    <source>
        <dbReference type="EMBL" id="EAR51583.1"/>
    </source>
</evidence>
<dbReference type="eggNOG" id="ENOG502Z8XR">
    <property type="taxonomic scope" value="Bacteria"/>
</dbReference>
<evidence type="ECO:0008006" key="3">
    <source>
        <dbReference type="Google" id="ProtNLM"/>
    </source>
</evidence>
<evidence type="ECO:0000313" key="2">
    <source>
        <dbReference type="Proteomes" id="UP000003635"/>
    </source>
</evidence>
<organism evidence="1 2">
    <name type="scientific">Oceanicola granulosus (strain ATCC BAA-861 / DSM 15982 / KCTC 12143 / HTCC2516)</name>
    <dbReference type="NCBI Taxonomy" id="314256"/>
    <lineage>
        <taxon>Bacteria</taxon>
        <taxon>Pseudomonadati</taxon>
        <taxon>Pseudomonadota</taxon>
        <taxon>Alphaproteobacteria</taxon>
        <taxon>Rhodobacterales</taxon>
        <taxon>Roseobacteraceae</taxon>
        <taxon>Oceanicola</taxon>
    </lineage>
</organism>
<name>Q2CFV9_OCEGH</name>
<gene>
    <name evidence="1" type="ORF">OG2516_01651</name>
</gene>
<reference evidence="1 2" key="1">
    <citation type="journal article" date="2010" name="J. Bacteriol.">
        <title>Genome sequences of Oceanicola granulosus HTCC2516(T) and Oceanicola batsensis HTCC2597(TDelta).</title>
        <authorList>
            <person name="Thrash J.C."/>
            <person name="Cho J.C."/>
            <person name="Vergin K.L."/>
            <person name="Giovannoni S.J."/>
        </authorList>
    </citation>
    <scope>NUCLEOTIDE SEQUENCE [LARGE SCALE GENOMIC DNA]</scope>
    <source>
        <strain evidence="2">ATCC BAA-861 / DSM 15982 / KCTC 12143 / HTCC2516</strain>
    </source>
</reference>
<accession>Q2CFV9</accession>
<sequence length="227" mass="25363">MFGPMRPLLAALLLLSACTRPLTPAERAFAAQILGPDTAYSDIRFTEAGPVGAFTFTYPTRPRTTCRERILPPSTGPTFETRTAGITLFDHVVTNPDWYLADYLADWPERLNLVAAMFFAHELTHVWQWQNREVTGYSLGRVAREHQTIEDPYLFDSDATPDFLAYGYEQQAALVEEYICCATLAPDAARTDRLRALLGQAMPVGELRMPEEVVLPYPEADVAGICD</sequence>
<dbReference type="STRING" id="314256.OG2516_01651"/>
<protein>
    <recommendedName>
        <fullName evidence="3">Lipoprotein</fullName>
    </recommendedName>
</protein>
<dbReference type="Proteomes" id="UP000003635">
    <property type="component" value="Unassembled WGS sequence"/>
</dbReference>
<comment type="caution">
    <text evidence="1">The sequence shown here is derived from an EMBL/GenBank/DDBJ whole genome shotgun (WGS) entry which is preliminary data.</text>
</comment>
<dbReference type="EMBL" id="AAOT01000011">
    <property type="protein sequence ID" value="EAR51583.1"/>
    <property type="molecule type" value="Genomic_DNA"/>
</dbReference>
<dbReference type="HOGENOM" id="CLU_1214036_0_0_5"/>
<keyword evidence="2" id="KW-1185">Reference proteome</keyword>